<evidence type="ECO:0000313" key="2">
    <source>
        <dbReference type="EMBL" id="KSA00366.1"/>
    </source>
</evidence>
<feature type="transmembrane region" description="Helical" evidence="1">
    <location>
        <begin position="70"/>
        <end position="91"/>
    </location>
</feature>
<keyword evidence="1" id="KW-0472">Membrane</keyword>
<evidence type="ECO:0000313" key="3">
    <source>
        <dbReference type="Proteomes" id="UP000054251"/>
    </source>
</evidence>
<dbReference type="Proteomes" id="UP000054251">
    <property type="component" value="Unassembled WGS sequence"/>
</dbReference>
<keyword evidence="1" id="KW-1133">Transmembrane helix</keyword>
<accession>A0A0V1PVT6</accession>
<protein>
    <submittedName>
        <fullName evidence="2">Uncharacterized protein</fullName>
    </submittedName>
</protein>
<comment type="caution">
    <text evidence="2">The sequence shown here is derived from an EMBL/GenBank/DDBJ whole genome shotgun (WGS) entry which is preliminary data.</text>
</comment>
<gene>
    <name evidence="2" type="ORF">AC631_03882</name>
</gene>
<dbReference type="GeneID" id="26840891"/>
<reference evidence="2 3" key="1">
    <citation type="submission" date="2015-11" db="EMBL/GenBank/DDBJ databases">
        <title>The genome of Debaryomyces fabryi.</title>
        <authorList>
            <person name="Tafer H."/>
            <person name="Lopandic K."/>
        </authorList>
    </citation>
    <scope>NUCLEOTIDE SEQUENCE [LARGE SCALE GENOMIC DNA]</scope>
    <source>
        <strain evidence="2 3">CBS 789</strain>
    </source>
</reference>
<evidence type="ECO:0000256" key="1">
    <source>
        <dbReference type="SAM" id="Phobius"/>
    </source>
</evidence>
<dbReference type="RefSeq" id="XP_015466468.1">
    <property type="nucleotide sequence ID" value="XM_015612711.1"/>
</dbReference>
<dbReference type="EMBL" id="LMYN01000091">
    <property type="protein sequence ID" value="KSA00366.1"/>
    <property type="molecule type" value="Genomic_DNA"/>
</dbReference>
<dbReference type="OrthoDB" id="4013991at2759"/>
<proteinExistence type="predicted"/>
<keyword evidence="3" id="KW-1185">Reference proteome</keyword>
<name>A0A0V1PVT6_9ASCO</name>
<dbReference type="AlphaFoldDB" id="A0A0V1PVT6"/>
<keyword evidence="1" id="KW-0812">Transmembrane</keyword>
<sequence length="134" mass="14689">MFRRIPLRAKPALTIFRRNLVDAEINIPKRVIPEKDIDGPSASLNNGVKGQKTFPSGSAKKNFFKELPKAIQALIAIGTIMIFWPMATVGISNFTHSVPSESTSAVKIGPKGTTTVDIPQTYAHLDKPTEDEDE</sequence>
<organism evidence="2 3">
    <name type="scientific">Debaryomyces fabryi</name>
    <dbReference type="NCBI Taxonomy" id="58627"/>
    <lineage>
        <taxon>Eukaryota</taxon>
        <taxon>Fungi</taxon>
        <taxon>Dikarya</taxon>
        <taxon>Ascomycota</taxon>
        <taxon>Saccharomycotina</taxon>
        <taxon>Pichiomycetes</taxon>
        <taxon>Debaryomycetaceae</taxon>
        <taxon>Debaryomyces</taxon>
    </lineage>
</organism>